<dbReference type="RefSeq" id="WP_051042336.1">
    <property type="nucleotide sequence ID" value="NZ_JAAXOR010000003.1"/>
</dbReference>
<comment type="caution">
    <text evidence="5">The sequence shown here is derived from an EMBL/GenBank/DDBJ whole genome shotgun (WGS) entry which is preliminary data.</text>
</comment>
<dbReference type="PANTHER" id="PTHR46969:SF1">
    <property type="entry name" value="BIFUNCTIONAL PROTEIN HLDE"/>
    <property type="match status" value="1"/>
</dbReference>
<dbReference type="Gene3D" id="3.40.1190.20">
    <property type="match status" value="1"/>
</dbReference>
<dbReference type="SUPFAM" id="SSF53613">
    <property type="entry name" value="Ribokinase-like"/>
    <property type="match status" value="1"/>
</dbReference>
<proteinExistence type="predicted"/>
<dbReference type="GO" id="GO:0033786">
    <property type="term" value="F:heptose-1-phosphate adenylyltransferase activity"/>
    <property type="evidence" value="ECO:0007669"/>
    <property type="project" value="TreeGrafter"/>
</dbReference>
<dbReference type="Pfam" id="PF00294">
    <property type="entry name" value="PfkB"/>
    <property type="match status" value="1"/>
</dbReference>
<keyword evidence="2" id="KW-0418">Kinase</keyword>
<dbReference type="GO" id="GO:0033785">
    <property type="term" value="F:heptose 7-phosphate kinase activity"/>
    <property type="evidence" value="ECO:0007669"/>
    <property type="project" value="TreeGrafter"/>
</dbReference>
<evidence type="ECO:0000313" key="6">
    <source>
        <dbReference type="Proteomes" id="UP000215506"/>
    </source>
</evidence>
<evidence type="ECO:0000256" key="3">
    <source>
        <dbReference type="SAM" id="MobiDB-lite"/>
    </source>
</evidence>
<accession>A0A231HF42</accession>
<dbReference type="PANTHER" id="PTHR46969">
    <property type="entry name" value="BIFUNCTIONAL PROTEIN HLDE"/>
    <property type="match status" value="1"/>
</dbReference>
<evidence type="ECO:0000256" key="1">
    <source>
        <dbReference type="ARBA" id="ARBA00022679"/>
    </source>
</evidence>
<dbReference type="InterPro" id="IPR002173">
    <property type="entry name" value="Carboh/pur_kinase_PfkB_CS"/>
</dbReference>
<keyword evidence="1" id="KW-0808">Transferase</keyword>
<evidence type="ECO:0000313" key="5">
    <source>
        <dbReference type="EMBL" id="OXR47336.1"/>
    </source>
</evidence>
<dbReference type="Proteomes" id="UP000215506">
    <property type="component" value="Unassembled WGS sequence"/>
</dbReference>
<dbReference type="InterPro" id="IPR029056">
    <property type="entry name" value="Ribokinase-like"/>
</dbReference>
<dbReference type="AlphaFoldDB" id="A0A231HF42"/>
<dbReference type="GO" id="GO:0005829">
    <property type="term" value="C:cytosol"/>
    <property type="evidence" value="ECO:0007669"/>
    <property type="project" value="TreeGrafter"/>
</dbReference>
<reference evidence="5 6" key="1">
    <citation type="submission" date="2017-07" db="EMBL/GenBank/DDBJ databases">
        <title>First draft Genome Sequence of Nocardia cerradoensis isolated from human infection.</title>
        <authorList>
            <person name="Carrasco G."/>
        </authorList>
    </citation>
    <scope>NUCLEOTIDE SEQUENCE [LARGE SCALE GENOMIC DNA]</scope>
    <source>
        <strain evidence="5 6">CNM20130759</strain>
    </source>
</reference>
<keyword evidence="6" id="KW-1185">Reference proteome</keyword>
<organism evidence="5 6">
    <name type="scientific">Nocardia cerradoensis</name>
    <dbReference type="NCBI Taxonomy" id="85688"/>
    <lineage>
        <taxon>Bacteria</taxon>
        <taxon>Bacillati</taxon>
        <taxon>Actinomycetota</taxon>
        <taxon>Actinomycetes</taxon>
        <taxon>Mycobacteriales</taxon>
        <taxon>Nocardiaceae</taxon>
        <taxon>Nocardia</taxon>
    </lineage>
</organism>
<evidence type="ECO:0000256" key="2">
    <source>
        <dbReference type="ARBA" id="ARBA00022777"/>
    </source>
</evidence>
<feature type="region of interest" description="Disordered" evidence="3">
    <location>
        <begin position="315"/>
        <end position="334"/>
    </location>
</feature>
<evidence type="ECO:0000259" key="4">
    <source>
        <dbReference type="Pfam" id="PF00294"/>
    </source>
</evidence>
<dbReference type="EMBL" id="NGAF01000001">
    <property type="protein sequence ID" value="OXR47336.1"/>
    <property type="molecule type" value="Genomic_DNA"/>
</dbReference>
<dbReference type="InterPro" id="IPR011611">
    <property type="entry name" value="PfkB_dom"/>
</dbReference>
<sequence>MIAPLVVVGDVLLDSDIEGRADRRSPDAGVPVVDVRTGIWRPGGAGLAALLATADAGEVVLVGGFGDDEAGHRLRRLLAGRVRVAPLPMPGTTVCKQRIRAVGPCAPAAADGTGDRPVSVVRVDSGDGRIGPGPLPADVEAVFDCARGILVADYGHGVAAHPGIRALLARRLGEIPVVWDPHPRGPAPVAGATLVTPNRDEAASLVAGDGDFGDRARELSRRWSARAVAVTLGAEGAVLYRHGTKGTVAVGIPPDLRCGPGYDVCGAGDRFAAAATAALASGDSVTNAVRRAVDVAARFVRDGAVSSLGMGETRSDRAAVTAAPSRSAVPPSWA</sequence>
<feature type="domain" description="Carbohydrate kinase PfkB" evidence="4">
    <location>
        <begin position="176"/>
        <end position="301"/>
    </location>
</feature>
<name>A0A231HF42_9NOCA</name>
<protein>
    <submittedName>
        <fullName evidence="5">Bifunctional protein HldE</fullName>
    </submittedName>
</protein>
<gene>
    <name evidence="5" type="primary">hldE_2</name>
    <name evidence="5" type="ORF">B7C42_00459</name>
</gene>
<dbReference type="PROSITE" id="PS00584">
    <property type="entry name" value="PFKB_KINASES_2"/>
    <property type="match status" value="1"/>
</dbReference>